<dbReference type="Gene3D" id="3.30.160.60">
    <property type="entry name" value="Classic Zinc Finger"/>
    <property type="match status" value="1"/>
</dbReference>
<keyword evidence="5" id="KW-1185">Reference proteome</keyword>
<dbReference type="Gene3D" id="3.90.1600.10">
    <property type="entry name" value="Palm domain of DNA polymerase"/>
    <property type="match status" value="1"/>
</dbReference>
<dbReference type="PROSITE" id="PS50157">
    <property type="entry name" value="ZINC_FINGER_C2H2_2"/>
    <property type="match status" value="2"/>
</dbReference>
<dbReference type="PANTHER" id="PTHR31511">
    <property type="entry name" value="PROTEIN CBG23764"/>
    <property type="match status" value="1"/>
</dbReference>
<organism evidence="4 5">
    <name type="scientific">Mytilus coruscus</name>
    <name type="common">Sea mussel</name>
    <dbReference type="NCBI Taxonomy" id="42192"/>
    <lineage>
        <taxon>Eukaryota</taxon>
        <taxon>Metazoa</taxon>
        <taxon>Spiralia</taxon>
        <taxon>Lophotrochozoa</taxon>
        <taxon>Mollusca</taxon>
        <taxon>Bivalvia</taxon>
        <taxon>Autobranchia</taxon>
        <taxon>Pteriomorphia</taxon>
        <taxon>Mytilida</taxon>
        <taxon>Mytiloidea</taxon>
        <taxon>Mytilidae</taxon>
        <taxon>Mytilinae</taxon>
        <taxon>Mytilus</taxon>
    </lineage>
</organism>
<protein>
    <recommendedName>
        <fullName evidence="3">C2H2-type domain-containing protein</fullName>
    </recommendedName>
</protein>
<accession>A0A6J8AI69</accession>
<dbReference type="EMBL" id="CACVKT020001498">
    <property type="protein sequence ID" value="CAC5368615.1"/>
    <property type="molecule type" value="Genomic_DNA"/>
</dbReference>
<evidence type="ECO:0000256" key="2">
    <source>
        <dbReference type="SAM" id="Coils"/>
    </source>
</evidence>
<dbReference type="InterPro" id="IPR013087">
    <property type="entry name" value="Znf_C2H2_type"/>
</dbReference>
<dbReference type="PANTHER" id="PTHR31511:SF12">
    <property type="entry name" value="RHO TERMINATION FACTOR N-TERMINAL DOMAIN-CONTAINING PROTEIN"/>
    <property type="match status" value="1"/>
</dbReference>
<dbReference type="Proteomes" id="UP000507470">
    <property type="component" value="Unassembled WGS sequence"/>
</dbReference>
<sequence>MSRELILIPKARYESLIGEQELDKEENKLPTFQHNKELVKKEELERQIDNKSNTADQIDTHAIEDTSDKLDTMAQAYINHVFSNGDNLTENQIRELRCELASKNEFSDCDEDLLVQTADEIEKVYYSENKKRKRDLKENISNKKTKLDSKFICDLCDKVFKHAYTLDRHLQAHFLRNTCTTCKKFYTRKSNLKRHEQKCVKSELKKPSVASTTSTNRKKKSGLTCNHCGIPFDNYDDLFHHVSANHPLNQSGGHKDTTAIEDTVSAVKDNKKDSKSNKKRFHFRKTALNKTVNQTSIIPYANEKYDLLQFLANTKQDVDNELTRRRAEQRNIKWYVNARVEMVRDVDEGNQDKSTATFSHVFGKCMENLRERFNLSLIHSEEKLKKFVSKPSFERIQIFNEDLVGVQNKQVNLILNKPIYAGQVILDLSKQLMYEFHYKVIKPMYGDNVNLLFTDTDSLCYEVKTDDIYKDMKTIHNLLDTSNYEEGHPLYSNTNKKVPGKMKDELGGIPIKEAIMMRPKMYSITYAETRVDENGDIITSEKEKKVAKGIVKCEIKKTLRHAMYKQCLIEETTTMNSMRSIRSNNHELFIDTIVKKGLCSFDDKRYWKNSIESFAFGHYKIN</sequence>
<evidence type="ECO:0000313" key="5">
    <source>
        <dbReference type="Proteomes" id="UP000507470"/>
    </source>
</evidence>
<keyword evidence="1" id="KW-0863">Zinc-finger</keyword>
<dbReference type="GO" id="GO:0008270">
    <property type="term" value="F:zinc ion binding"/>
    <property type="evidence" value="ECO:0007669"/>
    <property type="project" value="UniProtKB-KW"/>
</dbReference>
<feature type="domain" description="C2H2-type" evidence="3">
    <location>
        <begin position="177"/>
        <end position="207"/>
    </location>
</feature>
<reference evidence="4 5" key="1">
    <citation type="submission" date="2020-06" db="EMBL/GenBank/DDBJ databases">
        <authorList>
            <person name="Li R."/>
            <person name="Bekaert M."/>
        </authorList>
    </citation>
    <scope>NUCLEOTIDE SEQUENCE [LARGE SCALE GENOMIC DNA]</scope>
    <source>
        <strain evidence="5">wild</strain>
    </source>
</reference>
<keyword evidence="1" id="KW-0479">Metal-binding</keyword>
<dbReference type="PROSITE" id="PS00028">
    <property type="entry name" value="ZINC_FINGER_C2H2_1"/>
    <property type="match status" value="2"/>
</dbReference>
<keyword evidence="2" id="KW-0175">Coiled coil</keyword>
<dbReference type="AlphaFoldDB" id="A0A6J8AI69"/>
<feature type="domain" description="C2H2-type" evidence="3">
    <location>
        <begin position="151"/>
        <end position="178"/>
    </location>
</feature>
<dbReference type="InterPro" id="IPR043502">
    <property type="entry name" value="DNA/RNA_pol_sf"/>
</dbReference>
<evidence type="ECO:0000256" key="1">
    <source>
        <dbReference type="PROSITE-ProRule" id="PRU00042"/>
    </source>
</evidence>
<evidence type="ECO:0000259" key="3">
    <source>
        <dbReference type="PROSITE" id="PS50157"/>
    </source>
</evidence>
<evidence type="ECO:0000313" key="4">
    <source>
        <dbReference type="EMBL" id="CAC5368615.1"/>
    </source>
</evidence>
<dbReference type="SMART" id="SM00355">
    <property type="entry name" value="ZnF_C2H2"/>
    <property type="match status" value="3"/>
</dbReference>
<dbReference type="Pfam" id="PF00096">
    <property type="entry name" value="zf-C2H2"/>
    <property type="match status" value="2"/>
</dbReference>
<feature type="coiled-coil region" evidence="2">
    <location>
        <begin position="34"/>
        <end position="61"/>
    </location>
</feature>
<dbReference type="SUPFAM" id="SSF56672">
    <property type="entry name" value="DNA/RNA polymerases"/>
    <property type="match status" value="1"/>
</dbReference>
<keyword evidence="1" id="KW-0862">Zinc</keyword>
<proteinExistence type="predicted"/>
<dbReference type="InterPro" id="IPR036236">
    <property type="entry name" value="Znf_C2H2_sf"/>
</dbReference>
<name>A0A6J8AI69_MYTCO</name>
<dbReference type="InterPro" id="IPR023211">
    <property type="entry name" value="DNA_pol_palm_dom_sf"/>
</dbReference>
<dbReference type="OrthoDB" id="6145729at2759"/>
<dbReference type="SUPFAM" id="SSF57667">
    <property type="entry name" value="beta-beta-alpha zinc fingers"/>
    <property type="match status" value="1"/>
</dbReference>
<gene>
    <name evidence="4" type="ORF">MCOR_8103</name>
</gene>